<dbReference type="Pfam" id="PF01497">
    <property type="entry name" value="Peripla_BP_2"/>
    <property type="match status" value="1"/>
</dbReference>
<comment type="subcellular location">
    <subcellularLocation>
        <location evidence="1">Cell envelope</location>
    </subcellularLocation>
</comment>
<dbReference type="AlphaFoldDB" id="A0A2S6HSB0"/>
<dbReference type="RefSeq" id="WP_104437189.1">
    <property type="nucleotide sequence ID" value="NZ_PTJA01000006.1"/>
</dbReference>
<comment type="similarity">
    <text evidence="2">Belongs to the bacterial solute-binding protein 8 family.</text>
</comment>
<dbReference type="GO" id="GO:1901678">
    <property type="term" value="P:iron coordination entity transport"/>
    <property type="evidence" value="ECO:0007669"/>
    <property type="project" value="UniProtKB-ARBA"/>
</dbReference>
<reference evidence="6 7" key="1">
    <citation type="submission" date="2018-02" db="EMBL/GenBank/DDBJ databases">
        <title>Genomic Encyclopedia of Archaeal and Bacterial Type Strains, Phase II (KMG-II): from individual species to whole genera.</title>
        <authorList>
            <person name="Goeker M."/>
        </authorList>
    </citation>
    <scope>NUCLEOTIDE SEQUENCE [LARGE SCALE GENOMIC DNA]</scope>
    <source>
        <strain evidence="6 7">DSM 3808</strain>
    </source>
</reference>
<dbReference type="PANTHER" id="PTHR30532:SF29">
    <property type="entry name" value="FE(3+) DICITRATE-BINDING PERIPLASMIC PROTEIN"/>
    <property type="match status" value="1"/>
</dbReference>
<dbReference type="EMBL" id="PTJA01000006">
    <property type="protein sequence ID" value="PPK80489.1"/>
    <property type="molecule type" value="Genomic_DNA"/>
</dbReference>
<dbReference type="PANTHER" id="PTHR30532">
    <property type="entry name" value="IRON III DICITRATE-BINDING PERIPLASMIC PROTEIN"/>
    <property type="match status" value="1"/>
</dbReference>
<evidence type="ECO:0000313" key="7">
    <source>
        <dbReference type="Proteomes" id="UP000237749"/>
    </source>
</evidence>
<organism evidence="6 7">
    <name type="scientific">Lacrimispora xylanisolvens</name>
    <dbReference type="NCBI Taxonomy" id="384636"/>
    <lineage>
        <taxon>Bacteria</taxon>
        <taxon>Bacillati</taxon>
        <taxon>Bacillota</taxon>
        <taxon>Clostridia</taxon>
        <taxon>Lachnospirales</taxon>
        <taxon>Lachnospiraceae</taxon>
        <taxon>Lacrimispora</taxon>
    </lineage>
</organism>
<evidence type="ECO:0000256" key="4">
    <source>
        <dbReference type="ARBA" id="ARBA00022729"/>
    </source>
</evidence>
<dbReference type="InterPro" id="IPR051313">
    <property type="entry name" value="Bact_iron-sidero_bind"/>
</dbReference>
<dbReference type="InterPro" id="IPR002491">
    <property type="entry name" value="ABC_transptr_periplasmic_BD"/>
</dbReference>
<dbReference type="PROSITE" id="PS51257">
    <property type="entry name" value="PROKAR_LIPOPROTEIN"/>
    <property type="match status" value="1"/>
</dbReference>
<dbReference type="GO" id="GO:0030288">
    <property type="term" value="C:outer membrane-bounded periplasmic space"/>
    <property type="evidence" value="ECO:0007669"/>
    <property type="project" value="TreeGrafter"/>
</dbReference>
<sequence>MLKFKNKGAILLAFAIGISVSGCGSKPAKTAAEGSAEIRVISTEQGEIEIPADPKRVIVTYCVGDALALGITPVATYDAAGTAYAKELEGVPVFGNFEAEQLISYEPDLLIVANQEQYDIASKIAPTVLLPFTALSMEERVRFMGDVLNRQEKANAVLDQFHQKLEEAKASLRDKNVLDKTFSVIESDGNGGIWVYGDKWGRGGDLLYSQLKLQAPEIIEKEIIAGEQHRDVSMEVISDYIGDYIIIARGLEELEGNTIWESLPAVKAGNVIPIDFTLFYDIDIYSSNVQLDYLLNALLKTQE</sequence>
<evidence type="ECO:0000313" key="6">
    <source>
        <dbReference type="EMBL" id="PPK80489.1"/>
    </source>
</evidence>
<evidence type="ECO:0000256" key="1">
    <source>
        <dbReference type="ARBA" id="ARBA00004196"/>
    </source>
</evidence>
<feature type="domain" description="Fe/B12 periplasmic-binding" evidence="5">
    <location>
        <begin position="39"/>
        <end position="302"/>
    </location>
</feature>
<comment type="caution">
    <text evidence="6">The sequence shown here is derived from an EMBL/GenBank/DDBJ whole genome shotgun (WGS) entry which is preliminary data.</text>
</comment>
<dbReference type="Gene3D" id="3.40.50.1980">
    <property type="entry name" value="Nitrogenase molybdenum iron protein domain"/>
    <property type="match status" value="2"/>
</dbReference>
<evidence type="ECO:0000256" key="2">
    <source>
        <dbReference type="ARBA" id="ARBA00008814"/>
    </source>
</evidence>
<dbReference type="OrthoDB" id="418958at2"/>
<keyword evidence="7" id="KW-1185">Reference proteome</keyword>
<dbReference type="Proteomes" id="UP000237749">
    <property type="component" value="Unassembled WGS sequence"/>
</dbReference>
<proteinExistence type="inferred from homology"/>
<protein>
    <submittedName>
        <fullName evidence="6">Iron complex transport system substrate-binding protein</fullName>
    </submittedName>
</protein>
<name>A0A2S6HSB0_9FIRM</name>
<evidence type="ECO:0000259" key="5">
    <source>
        <dbReference type="PROSITE" id="PS50983"/>
    </source>
</evidence>
<dbReference type="PROSITE" id="PS50983">
    <property type="entry name" value="FE_B12_PBP"/>
    <property type="match status" value="1"/>
</dbReference>
<accession>A0A2S6HSB0</accession>
<dbReference type="SUPFAM" id="SSF53807">
    <property type="entry name" value="Helical backbone' metal receptor"/>
    <property type="match status" value="1"/>
</dbReference>
<evidence type="ECO:0000256" key="3">
    <source>
        <dbReference type="ARBA" id="ARBA00022448"/>
    </source>
</evidence>
<gene>
    <name evidence="6" type="ORF">BXY41_10679</name>
</gene>
<keyword evidence="3" id="KW-0813">Transport</keyword>
<keyword evidence="4" id="KW-0732">Signal</keyword>